<dbReference type="GO" id="GO:0016020">
    <property type="term" value="C:membrane"/>
    <property type="evidence" value="ECO:0007669"/>
    <property type="project" value="UniProtKB-SubCell"/>
</dbReference>
<dbReference type="Pfam" id="PF01105">
    <property type="entry name" value="EMP24_GP25L"/>
    <property type="match status" value="1"/>
</dbReference>
<protein>
    <recommendedName>
        <fullName evidence="11">GOLD domain-containing protein</fullName>
    </recommendedName>
</protein>
<keyword evidence="13" id="KW-1185">Reference proteome</keyword>
<evidence type="ECO:0000313" key="13">
    <source>
        <dbReference type="Proteomes" id="UP000005408"/>
    </source>
</evidence>
<dbReference type="InterPro" id="IPR036598">
    <property type="entry name" value="GOLD_dom_sf"/>
</dbReference>
<name>A0A8W8KLH7_MAGGI</name>
<dbReference type="OrthoDB" id="10037706at2759"/>
<evidence type="ECO:0000256" key="8">
    <source>
        <dbReference type="RuleBase" id="RU003827"/>
    </source>
</evidence>
<evidence type="ECO:0000259" key="11">
    <source>
        <dbReference type="PROSITE" id="PS50866"/>
    </source>
</evidence>
<feature type="signal peptide" evidence="10">
    <location>
        <begin position="1"/>
        <end position="20"/>
    </location>
</feature>
<dbReference type="EnsemblMetazoa" id="G23661.1">
    <property type="protein sequence ID" value="G23661.1:cds"/>
    <property type="gene ID" value="G23661"/>
</dbReference>
<evidence type="ECO:0000313" key="12">
    <source>
        <dbReference type="EnsemblMetazoa" id="G23661.1:cds"/>
    </source>
</evidence>
<reference evidence="12" key="1">
    <citation type="submission" date="2022-08" db="UniProtKB">
        <authorList>
            <consortium name="EnsemblMetazoa"/>
        </authorList>
    </citation>
    <scope>IDENTIFICATION</scope>
    <source>
        <strain evidence="12">05x7-T-G4-1.051#20</strain>
    </source>
</reference>
<dbReference type="OMA" id="IMEEWAQ"/>
<evidence type="ECO:0000256" key="6">
    <source>
        <dbReference type="ARBA" id="ARBA00023136"/>
    </source>
</evidence>
<dbReference type="InterPro" id="IPR015720">
    <property type="entry name" value="Emp24-like"/>
</dbReference>
<evidence type="ECO:0000256" key="9">
    <source>
        <dbReference type="SAM" id="Phobius"/>
    </source>
</evidence>
<evidence type="ECO:0000256" key="3">
    <source>
        <dbReference type="ARBA" id="ARBA00022692"/>
    </source>
</evidence>
<evidence type="ECO:0000256" key="5">
    <source>
        <dbReference type="ARBA" id="ARBA00022989"/>
    </source>
</evidence>
<dbReference type="GO" id="GO:0012505">
    <property type="term" value="C:endomembrane system"/>
    <property type="evidence" value="ECO:0007669"/>
    <property type="project" value="UniProtKB-SubCell"/>
</dbReference>
<keyword evidence="3 8" id="KW-0812">Transmembrane</keyword>
<feature type="chain" id="PRO_5036484253" description="GOLD domain-containing protein" evidence="10">
    <location>
        <begin position="21"/>
        <end position="236"/>
    </location>
</feature>
<evidence type="ECO:0000256" key="2">
    <source>
        <dbReference type="ARBA" id="ARBA00007104"/>
    </source>
</evidence>
<evidence type="ECO:0000256" key="4">
    <source>
        <dbReference type="ARBA" id="ARBA00022729"/>
    </source>
</evidence>
<proteinExistence type="inferred from homology"/>
<comment type="similarity">
    <text evidence="2 8">Belongs to the EMP24/GP25L family.</text>
</comment>
<evidence type="ECO:0000256" key="10">
    <source>
        <dbReference type="SAM" id="SignalP"/>
    </source>
</evidence>
<accession>A0A8W8KLH7</accession>
<evidence type="ECO:0000256" key="1">
    <source>
        <dbReference type="ARBA" id="ARBA00004479"/>
    </source>
</evidence>
<keyword evidence="5 9" id="KW-1133">Transmembrane helix</keyword>
<dbReference type="InterPro" id="IPR009038">
    <property type="entry name" value="GOLD_dom"/>
</dbReference>
<dbReference type="SMART" id="SM01190">
    <property type="entry name" value="EMP24_GP25L"/>
    <property type="match status" value="1"/>
</dbReference>
<dbReference type="PANTHER" id="PTHR22811">
    <property type="entry name" value="TRANSMEMBRANE EMP24 DOMAIN-CONTAINING PROTEIN"/>
    <property type="match status" value="1"/>
</dbReference>
<sequence>MSASLTLISLGFTFWTLNIGDFTISGTADGDFDYDALPGTQHEFKVQVNAGKEECFAQKVALGAVFHVQYEVLRGGDRAIDVVVIDPDIKVTEHDASKTEGHITFKATKEGYFQVCLDNTPYRFSGKLVYIYIVTYIMEEWAQYMEEIQSVSLTAQNFSRSLTEVQTSIDAVKFHQSESRMHVIRDWYLATGNNQHIMYWSIFQISVIIVTSFFQVFCLRRLFRTTAVTPTSKPRA</sequence>
<organism evidence="12 13">
    <name type="scientific">Magallana gigas</name>
    <name type="common">Pacific oyster</name>
    <name type="synonym">Crassostrea gigas</name>
    <dbReference type="NCBI Taxonomy" id="29159"/>
    <lineage>
        <taxon>Eukaryota</taxon>
        <taxon>Metazoa</taxon>
        <taxon>Spiralia</taxon>
        <taxon>Lophotrochozoa</taxon>
        <taxon>Mollusca</taxon>
        <taxon>Bivalvia</taxon>
        <taxon>Autobranchia</taxon>
        <taxon>Pteriomorphia</taxon>
        <taxon>Ostreida</taxon>
        <taxon>Ostreoidea</taxon>
        <taxon>Ostreidae</taxon>
        <taxon>Magallana</taxon>
    </lineage>
</organism>
<evidence type="ECO:0000256" key="7">
    <source>
        <dbReference type="ARBA" id="ARBA00037847"/>
    </source>
</evidence>
<feature type="transmembrane region" description="Helical" evidence="9">
    <location>
        <begin position="197"/>
        <end position="219"/>
    </location>
</feature>
<feature type="domain" description="GOLD" evidence="11">
    <location>
        <begin position="53"/>
        <end position="135"/>
    </location>
</feature>
<dbReference type="Proteomes" id="UP000005408">
    <property type="component" value="Unassembled WGS sequence"/>
</dbReference>
<keyword evidence="4 10" id="KW-0732">Signal</keyword>
<dbReference type="PROSITE" id="PS50866">
    <property type="entry name" value="GOLD"/>
    <property type="match status" value="1"/>
</dbReference>
<dbReference type="AlphaFoldDB" id="A0A8W8KLH7"/>
<comment type="subcellular location">
    <subcellularLocation>
        <location evidence="7">Endomembrane system</location>
        <topology evidence="7">Single-pass membrane protein</topology>
    </subcellularLocation>
    <subcellularLocation>
        <location evidence="1 8">Membrane</location>
        <topology evidence="1 8">Single-pass type I membrane protein</topology>
    </subcellularLocation>
</comment>
<dbReference type="SUPFAM" id="SSF101576">
    <property type="entry name" value="Supernatant protein factor (SPF), C-terminal domain"/>
    <property type="match status" value="1"/>
</dbReference>
<keyword evidence="6 9" id="KW-0472">Membrane</keyword>